<comment type="caution">
    <text evidence="2">The sequence shown here is derived from an EMBL/GenBank/DDBJ whole genome shotgun (WGS) entry which is preliminary data.</text>
</comment>
<dbReference type="EMBL" id="CAJOBD010016574">
    <property type="protein sequence ID" value="CAF4216527.1"/>
    <property type="molecule type" value="Genomic_DNA"/>
</dbReference>
<proteinExistence type="predicted"/>
<evidence type="ECO:0000313" key="3">
    <source>
        <dbReference type="Proteomes" id="UP000663836"/>
    </source>
</evidence>
<keyword evidence="1" id="KW-1015">Disulfide bond</keyword>
<reference evidence="2" key="1">
    <citation type="submission" date="2021-02" db="EMBL/GenBank/DDBJ databases">
        <authorList>
            <person name="Nowell W R."/>
        </authorList>
    </citation>
    <scope>NUCLEOTIDE SEQUENCE</scope>
</reference>
<dbReference type="SUPFAM" id="SSF57424">
    <property type="entry name" value="LDL receptor-like module"/>
    <property type="match status" value="1"/>
</dbReference>
<evidence type="ECO:0000313" key="2">
    <source>
        <dbReference type="EMBL" id="CAF4216527.1"/>
    </source>
</evidence>
<dbReference type="AlphaFoldDB" id="A0A820CN66"/>
<sequence>TNDIKITCYEHLHCQAILSYLDWREICDGKIDCLDSFDEKNCWKLEVNDCNDNEF</sequence>
<name>A0A820CN66_9BILA</name>
<feature type="non-terminal residue" evidence="2">
    <location>
        <position position="1"/>
    </location>
</feature>
<gene>
    <name evidence="2" type="ORF">JBS370_LOCUS37242</name>
</gene>
<protein>
    <submittedName>
        <fullName evidence="2">Uncharacterized protein</fullName>
    </submittedName>
</protein>
<dbReference type="Proteomes" id="UP000663836">
    <property type="component" value="Unassembled WGS sequence"/>
</dbReference>
<organism evidence="2 3">
    <name type="scientific">Rotaria sordida</name>
    <dbReference type="NCBI Taxonomy" id="392033"/>
    <lineage>
        <taxon>Eukaryota</taxon>
        <taxon>Metazoa</taxon>
        <taxon>Spiralia</taxon>
        <taxon>Gnathifera</taxon>
        <taxon>Rotifera</taxon>
        <taxon>Eurotatoria</taxon>
        <taxon>Bdelloidea</taxon>
        <taxon>Philodinida</taxon>
        <taxon>Philodinidae</taxon>
        <taxon>Rotaria</taxon>
    </lineage>
</organism>
<accession>A0A820CN66</accession>
<evidence type="ECO:0000256" key="1">
    <source>
        <dbReference type="ARBA" id="ARBA00023157"/>
    </source>
</evidence>
<dbReference type="InterPro" id="IPR036055">
    <property type="entry name" value="LDL_receptor-like_sf"/>
</dbReference>